<feature type="region of interest" description="Disordered" evidence="1">
    <location>
        <begin position="59"/>
        <end position="79"/>
    </location>
</feature>
<dbReference type="EMBL" id="JBBWWQ010000014">
    <property type="protein sequence ID" value="KAK8930801.1"/>
    <property type="molecule type" value="Genomic_DNA"/>
</dbReference>
<name>A0AAP0B6U1_9ASPA</name>
<organism evidence="2 3">
    <name type="scientific">Platanthera zijinensis</name>
    <dbReference type="NCBI Taxonomy" id="2320716"/>
    <lineage>
        <taxon>Eukaryota</taxon>
        <taxon>Viridiplantae</taxon>
        <taxon>Streptophyta</taxon>
        <taxon>Embryophyta</taxon>
        <taxon>Tracheophyta</taxon>
        <taxon>Spermatophyta</taxon>
        <taxon>Magnoliopsida</taxon>
        <taxon>Liliopsida</taxon>
        <taxon>Asparagales</taxon>
        <taxon>Orchidaceae</taxon>
        <taxon>Orchidoideae</taxon>
        <taxon>Orchideae</taxon>
        <taxon>Orchidinae</taxon>
        <taxon>Platanthera</taxon>
    </lineage>
</organism>
<comment type="caution">
    <text evidence="2">The sequence shown here is derived from an EMBL/GenBank/DDBJ whole genome shotgun (WGS) entry which is preliminary data.</text>
</comment>
<proteinExistence type="predicted"/>
<reference evidence="2 3" key="1">
    <citation type="journal article" date="2022" name="Nat. Plants">
        <title>Genomes of leafy and leafless Platanthera orchids illuminate the evolution of mycoheterotrophy.</title>
        <authorList>
            <person name="Li M.H."/>
            <person name="Liu K.W."/>
            <person name="Li Z."/>
            <person name="Lu H.C."/>
            <person name="Ye Q.L."/>
            <person name="Zhang D."/>
            <person name="Wang J.Y."/>
            <person name="Li Y.F."/>
            <person name="Zhong Z.M."/>
            <person name="Liu X."/>
            <person name="Yu X."/>
            <person name="Liu D.K."/>
            <person name="Tu X.D."/>
            <person name="Liu B."/>
            <person name="Hao Y."/>
            <person name="Liao X.Y."/>
            <person name="Jiang Y.T."/>
            <person name="Sun W.H."/>
            <person name="Chen J."/>
            <person name="Chen Y.Q."/>
            <person name="Ai Y."/>
            <person name="Zhai J.W."/>
            <person name="Wu S.S."/>
            <person name="Zhou Z."/>
            <person name="Hsiao Y.Y."/>
            <person name="Wu W.L."/>
            <person name="Chen Y.Y."/>
            <person name="Lin Y.F."/>
            <person name="Hsu J.L."/>
            <person name="Li C.Y."/>
            <person name="Wang Z.W."/>
            <person name="Zhao X."/>
            <person name="Zhong W.Y."/>
            <person name="Ma X.K."/>
            <person name="Ma L."/>
            <person name="Huang J."/>
            <person name="Chen G.Z."/>
            <person name="Huang M.Z."/>
            <person name="Huang L."/>
            <person name="Peng D.H."/>
            <person name="Luo Y.B."/>
            <person name="Zou S.Q."/>
            <person name="Chen S.P."/>
            <person name="Lan S."/>
            <person name="Tsai W.C."/>
            <person name="Van de Peer Y."/>
            <person name="Liu Z.J."/>
        </authorList>
    </citation>
    <scope>NUCLEOTIDE SEQUENCE [LARGE SCALE GENOMIC DNA]</scope>
    <source>
        <strain evidence="2">Lor287</strain>
    </source>
</reference>
<keyword evidence="3" id="KW-1185">Reference proteome</keyword>
<evidence type="ECO:0000256" key="1">
    <source>
        <dbReference type="SAM" id="MobiDB-lite"/>
    </source>
</evidence>
<sequence length="79" mass="8646">MRTMRTRRGLFFKSPHDPVTYEISRKIWSSTFSRKPKIAGVSGSDAVLFPSGLVFRRVSASPPMPAEKGGSAPPPVKEA</sequence>
<protein>
    <submittedName>
        <fullName evidence="2">Uncharacterized protein</fullName>
    </submittedName>
</protein>
<evidence type="ECO:0000313" key="2">
    <source>
        <dbReference type="EMBL" id="KAK8930801.1"/>
    </source>
</evidence>
<gene>
    <name evidence="2" type="ORF">KSP39_PZI016886</name>
</gene>
<accession>A0AAP0B6U1</accession>
<dbReference type="Proteomes" id="UP001418222">
    <property type="component" value="Unassembled WGS sequence"/>
</dbReference>
<evidence type="ECO:0000313" key="3">
    <source>
        <dbReference type="Proteomes" id="UP001418222"/>
    </source>
</evidence>
<dbReference type="AlphaFoldDB" id="A0AAP0B6U1"/>